<dbReference type="PROSITE" id="PS50883">
    <property type="entry name" value="EAL"/>
    <property type="match status" value="1"/>
</dbReference>
<evidence type="ECO:0000313" key="3">
    <source>
        <dbReference type="Proteomes" id="UP001619911"/>
    </source>
</evidence>
<evidence type="ECO:0000259" key="1">
    <source>
        <dbReference type="PROSITE" id="PS50883"/>
    </source>
</evidence>
<evidence type="ECO:0000313" key="2">
    <source>
        <dbReference type="EMBL" id="MFK2827089.1"/>
    </source>
</evidence>
<dbReference type="Gene3D" id="3.20.20.450">
    <property type="entry name" value="EAL domain"/>
    <property type="match status" value="1"/>
</dbReference>
<keyword evidence="3" id="KW-1185">Reference proteome</keyword>
<dbReference type="PANTHER" id="PTHR33121">
    <property type="entry name" value="CYCLIC DI-GMP PHOSPHODIESTERASE PDEF"/>
    <property type="match status" value="1"/>
</dbReference>
<dbReference type="InterPro" id="IPR035919">
    <property type="entry name" value="EAL_sf"/>
</dbReference>
<name>A0ABW8IEI4_9BACI</name>
<dbReference type="InterPro" id="IPR001633">
    <property type="entry name" value="EAL_dom"/>
</dbReference>
<dbReference type="CDD" id="cd01948">
    <property type="entry name" value="EAL"/>
    <property type="match status" value="1"/>
</dbReference>
<dbReference type="RefSeq" id="WP_404319045.1">
    <property type="nucleotide sequence ID" value="NZ_JAUIYO010000021.1"/>
</dbReference>
<proteinExistence type="predicted"/>
<dbReference type="SMART" id="SM00052">
    <property type="entry name" value="EAL"/>
    <property type="match status" value="1"/>
</dbReference>
<feature type="domain" description="EAL" evidence="1">
    <location>
        <begin position="88"/>
        <end position="329"/>
    </location>
</feature>
<protein>
    <submittedName>
        <fullName evidence="2">EAL domain-containing protein</fullName>
    </submittedName>
</protein>
<dbReference type="PANTHER" id="PTHR33121:SF15">
    <property type="entry name" value="BLUE LIGHT- AND TEMPERATURE-REGULATED ANTIREPRESSOR BLUF"/>
    <property type="match status" value="1"/>
</dbReference>
<organism evidence="2 3">
    <name type="scientific">Bacillus lumedeiriae</name>
    <dbReference type="NCBI Taxonomy" id="3058829"/>
    <lineage>
        <taxon>Bacteria</taxon>
        <taxon>Bacillati</taxon>
        <taxon>Bacillota</taxon>
        <taxon>Bacilli</taxon>
        <taxon>Bacillales</taxon>
        <taxon>Bacillaceae</taxon>
        <taxon>Bacillus</taxon>
    </lineage>
</organism>
<comment type="caution">
    <text evidence="2">The sequence shown here is derived from an EMBL/GenBank/DDBJ whole genome shotgun (WGS) entry which is preliminary data.</text>
</comment>
<dbReference type="EMBL" id="JAUIYO010000021">
    <property type="protein sequence ID" value="MFK2827089.1"/>
    <property type="molecule type" value="Genomic_DNA"/>
</dbReference>
<dbReference type="Proteomes" id="UP001619911">
    <property type="component" value="Unassembled WGS sequence"/>
</dbReference>
<dbReference type="SUPFAM" id="SSF141868">
    <property type="entry name" value="EAL domain-like"/>
    <property type="match status" value="1"/>
</dbReference>
<dbReference type="Pfam" id="PF00563">
    <property type="entry name" value="EAL"/>
    <property type="match status" value="1"/>
</dbReference>
<dbReference type="InterPro" id="IPR050706">
    <property type="entry name" value="Cyclic-di-GMP_PDE-like"/>
</dbReference>
<reference evidence="2 3" key="1">
    <citation type="submission" date="2023-07" db="EMBL/GenBank/DDBJ databases">
        <title>Bacillus lucianemedeirus sp. nov, a new species isolated from an immunobiological production facility.</title>
        <authorList>
            <person name="Costa L.V."/>
            <person name="Miranda R.V.S.L."/>
            <person name="Brandao M.L.L."/>
            <person name="Reis C.M.F."/>
            <person name="Frazao A.M."/>
            <person name="Cruz F.V."/>
            <person name="Baio P.V.P."/>
            <person name="Veras J.F.C."/>
            <person name="Ramos J.N."/>
            <person name="Vieira V."/>
        </authorList>
    </citation>
    <scope>NUCLEOTIDE SEQUENCE [LARGE SCALE GENOMIC DNA]</scope>
    <source>
        <strain evidence="2 3">B190/17</strain>
    </source>
</reference>
<sequence length="329" mass="38160">MSQCHACHPLELYYEIRFFGKDNLNYVPQIVNYLHTNRLLINHRNDIIVVKESGIAGLYDFFSDHMDMDHISYRIDDQEWKPVHDVLGLIEFKWIDQVITEQSVTCHIQPIVDRNERVVAYEMLSRFTDDSGCSISPYQAFSAARRRNRTYALDRVCRMAAVRSAAMINKKVFINFIPTAIYSPEHCLKSTVRLADQLGIEPSQFVFEVVETERVEDIEHLKKILMYYKEKGFHYALDDVGEGFNTLEVLEELSPHYMKLDMKFVQGVSRDLLKQETAETILKAAARVGAVPLAEGIEEREDFIWLKNRGYKLFQGYLFGRPSAISEAL</sequence>
<accession>A0ABW8IEI4</accession>
<gene>
    <name evidence="2" type="ORF">QYG89_15700</name>
</gene>